<protein>
    <submittedName>
        <fullName evidence="4">Zinc transport system substrate-binding protein</fullName>
    </submittedName>
</protein>
<comment type="caution">
    <text evidence="4">The sequence shown here is derived from an EMBL/GenBank/DDBJ whole genome shotgun (WGS) entry which is preliminary data.</text>
</comment>
<dbReference type="PROSITE" id="PS51257">
    <property type="entry name" value="PROKAR_LIPOPROTEIN"/>
    <property type="match status" value="1"/>
</dbReference>
<proteinExistence type="inferred from homology"/>
<dbReference type="RefSeq" id="WP_132431462.1">
    <property type="nucleotide sequence ID" value="NZ_SLWK01000001.1"/>
</dbReference>
<dbReference type="InterPro" id="IPR050492">
    <property type="entry name" value="Bact_metal-bind_prot9"/>
</dbReference>
<accession>A0A4R2GRG8</accession>
<reference evidence="4 5" key="1">
    <citation type="submission" date="2019-03" db="EMBL/GenBank/DDBJ databases">
        <title>Genomic Encyclopedia of Type Strains, Phase IV (KMG-IV): sequencing the most valuable type-strain genomes for metagenomic binning, comparative biology and taxonomic classification.</title>
        <authorList>
            <person name="Goeker M."/>
        </authorList>
    </citation>
    <scope>NUCLEOTIDE SEQUENCE [LARGE SCALE GENOMIC DNA]</scope>
    <source>
        <strain evidence="4 5">DSM 24179</strain>
    </source>
</reference>
<gene>
    <name evidence="4" type="ORF">EV194_101368</name>
</gene>
<evidence type="ECO:0000313" key="4">
    <source>
        <dbReference type="EMBL" id="TCO10736.1"/>
    </source>
</evidence>
<dbReference type="AlphaFoldDB" id="A0A4R2GRG8"/>
<dbReference type="Gene3D" id="3.40.50.1980">
    <property type="entry name" value="Nitrogenase molybdenum iron protein domain"/>
    <property type="match status" value="2"/>
</dbReference>
<keyword evidence="5" id="KW-1185">Reference proteome</keyword>
<evidence type="ECO:0000313" key="5">
    <source>
        <dbReference type="Proteomes" id="UP000295221"/>
    </source>
</evidence>
<evidence type="ECO:0000256" key="1">
    <source>
        <dbReference type="ARBA" id="ARBA00011028"/>
    </source>
</evidence>
<dbReference type="SUPFAM" id="SSF53807">
    <property type="entry name" value="Helical backbone' metal receptor"/>
    <property type="match status" value="1"/>
</dbReference>
<sequence>MRKNILLTIFIGLLMAGCSGERDTDVISVSILPQKFFIDQLTGEILDVNVMIPPGASHATYSPTPQQYRKLSDSRLYMGIGHLGYEQAWTPRLKELNPDMALFTLSDLVEPIYGTCDHSHDHGHHHHHHHGVDPHIWLSPKVMLELLPQIKEALSAAYPELSETIKNNYPQLFSSVEAIHLEMEQVAANVTQRSFMIFHPALTYLARDYGLEQVAIEVDGKEPSPGMLASTIAQAKAKNIPVIFIQEEYDIRNAKMVSESTGMAVAQINPLAYDWIESMQHIMDLFRKHL</sequence>
<comment type="similarity">
    <text evidence="1">Belongs to the bacterial solute-binding protein 9 family.</text>
</comment>
<dbReference type="GO" id="GO:0030001">
    <property type="term" value="P:metal ion transport"/>
    <property type="evidence" value="ECO:0007669"/>
    <property type="project" value="InterPro"/>
</dbReference>
<dbReference type="OrthoDB" id="9810636at2"/>
<keyword evidence="2" id="KW-0813">Transport</keyword>
<keyword evidence="3" id="KW-0732">Signal</keyword>
<dbReference type="PANTHER" id="PTHR42953:SF3">
    <property type="entry name" value="HIGH-AFFINITY ZINC UPTAKE SYSTEM PROTEIN ZNUA"/>
    <property type="match status" value="1"/>
</dbReference>
<evidence type="ECO:0000256" key="3">
    <source>
        <dbReference type="ARBA" id="ARBA00022729"/>
    </source>
</evidence>
<dbReference type="EMBL" id="SLWK01000001">
    <property type="protein sequence ID" value="TCO10736.1"/>
    <property type="molecule type" value="Genomic_DNA"/>
</dbReference>
<organism evidence="4 5">
    <name type="scientific">Natronoflexus pectinivorans</name>
    <dbReference type="NCBI Taxonomy" id="682526"/>
    <lineage>
        <taxon>Bacteria</taxon>
        <taxon>Pseudomonadati</taxon>
        <taxon>Bacteroidota</taxon>
        <taxon>Bacteroidia</taxon>
        <taxon>Marinilabiliales</taxon>
        <taxon>Marinilabiliaceae</taxon>
        <taxon>Natronoflexus</taxon>
    </lineage>
</organism>
<dbReference type="InterPro" id="IPR006127">
    <property type="entry name" value="ZnuA-like"/>
</dbReference>
<name>A0A4R2GRG8_9BACT</name>
<evidence type="ECO:0000256" key="2">
    <source>
        <dbReference type="ARBA" id="ARBA00022448"/>
    </source>
</evidence>
<dbReference type="Proteomes" id="UP000295221">
    <property type="component" value="Unassembled WGS sequence"/>
</dbReference>
<dbReference type="Pfam" id="PF01297">
    <property type="entry name" value="ZnuA"/>
    <property type="match status" value="1"/>
</dbReference>
<dbReference type="PANTHER" id="PTHR42953">
    <property type="entry name" value="HIGH-AFFINITY ZINC UPTAKE SYSTEM PROTEIN ZNUA-RELATED"/>
    <property type="match status" value="1"/>
</dbReference>
<dbReference type="GO" id="GO:0046872">
    <property type="term" value="F:metal ion binding"/>
    <property type="evidence" value="ECO:0007669"/>
    <property type="project" value="InterPro"/>
</dbReference>